<feature type="region of interest" description="Disordered" evidence="6">
    <location>
        <begin position="365"/>
        <end position="506"/>
    </location>
</feature>
<evidence type="ECO:0000256" key="1">
    <source>
        <dbReference type="ARBA" id="ARBA00022387"/>
    </source>
</evidence>
<evidence type="ECO:0000313" key="9">
    <source>
        <dbReference type="EMBL" id="RWR74920.1"/>
    </source>
</evidence>
<evidence type="ECO:0000259" key="8">
    <source>
        <dbReference type="PROSITE" id="PS51914"/>
    </source>
</evidence>
<evidence type="ECO:0000256" key="6">
    <source>
        <dbReference type="SAM" id="MobiDB-lite"/>
    </source>
</evidence>
<dbReference type="InterPro" id="IPR044865">
    <property type="entry name" value="MRH_dom"/>
</dbReference>
<keyword evidence="7" id="KW-0812">Transmembrane</keyword>
<evidence type="ECO:0000256" key="3">
    <source>
        <dbReference type="ARBA" id="ARBA00022824"/>
    </source>
</evidence>
<dbReference type="InterPro" id="IPR036607">
    <property type="entry name" value="PRKCSH"/>
</dbReference>
<dbReference type="PANTHER" id="PTHR12630:SF1">
    <property type="entry name" value="GLUCOSIDASE 2 SUBUNIT BETA"/>
    <property type="match status" value="1"/>
</dbReference>
<dbReference type="GO" id="GO:0017177">
    <property type="term" value="C:glucosidase II complex"/>
    <property type="evidence" value="ECO:0007669"/>
    <property type="project" value="TreeGrafter"/>
</dbReference>
<accession>A0A3S3MJJ9</accession>
<dbReference type="GO" id="GO:0006491">
    <property type="term" value="P:N-glycan processing"/>
    <property type="evidence" value="ECO:0007669"/>
    <property type="project" value="TreeGrafter"/>
</dbReference>
<comment type="caution">
    <text evidence="9">The sequence shown here is derived from an EMBL/GenBank/DDBJ whole genome shotgun (WGS) entry which is preliminary data.</text>
</comment>
<keyword evidence="7" id="KW-0472">Membrane</keyword>
<dbReference type="Pfam" id="PF12999">
    <property type="entry name" value="PRKCSH-like"/>
    <property type="match status" value="1"/>
</dbReference>
<feature type="coiled-coil region" evidence="5">
    <location>
        <begin position="561"/>
        <end position="588"/>
    </location>
</feature>
<feature type="region of interest" description="Disordered" evidence="6">
    <location>
        <begin position="307"/>
        <end position="350"/>
    </location>
</feature>
<evidence type="ECO:0000256" key="5">
    <source>
        <dbReference type="SAM" id="Coils"/>
    </source>
</evidence>
<feature type="compositionally biased region" description="Basic and acidic residues" evidence="6">
    <location>
        <begin position="454"/>
        <end position="479"/>
    </location>
</feature>
<dbReference type="Gene3D" id="2.70.130.10">
    <property type="entry name" value="Mannose-6-phosphate receptor binding domain"/>
    <property type="match status" value="1"/>
</dbReference>
<evidence type="ECO:0000256" key="2">
    <source>
        <dbReference type="ARBA" id="ARBA00022729"/>
    </source>
</evidence>
<feature type="compositionally biased region" description="Basic and acidic residues" evidence="6">
    <location>
        <begin position="307"/>
        <end position="331"/>
    </location>
</feature>
<sequence length="723" mass="81880">MKLIYGLDHLYVGHMMEFQKEWNRGSSLNGLDLPSGPHLFLLKLDTGCHTGLSVTFMNLAQIPLPFCPFEFLRVEQTPKLILSSIPLSVIPDPSNVSVLKTTISFFISHQMMTTHLRFSLLLAFFCLISVAVSASALSNDLLGLAPQDVEYYEYEVIKCKDGSREFKKEQLNDDFCDCPDGTDEPGTSACPDGKFYCQNVGHSPLTLFSSRVNDGICDCCDGTDEYDDEVKCPNTCWEAGKLAKDKLKKKIATYQDGVNIRKKEVENAKQAIAKDKAELSKLKNEEKILKGLVQQLKDQKNQIEKAEEQERLQKEKEEERLKEAEKNESEQMKQLSETSHAETKEIVGEQPFSWNLYAERSDAAFEAENDDKAGREASLRDAAKMHAVEDIDGNMVKDENDQDAVPDRVASSNHLKQKDGKSDDNEGLSRDELGRLVASRWTGENTGHQDYGSDDAKDKEHEGKPEVPKDTHNDEHKGYISETDEDSHRYSDEEMDEDTDGEYEDDDLSYSYNSDVEDDADFLDTAADPTGPSWLEKIQQTVQNILEAVNLLKTPIDKSEADRVRKEYDDADQKLSKLQSRISSLTNKLKEDLGMEKEFYSFYGRCFENKQKRYVYKVCPFKKATQVEGHSTTKLGYWDGFNNSYSVMQFTDGDGCWKGPNRSLKVRLECGLDNELTDIDEPSRCEYVALLSTPALCLGGKLKELQDELDLMNVDQPQIHDEL</sequence>
<keyword evidence="5" id="KW-0175">Coiled coil</keyword>
<dbReference type="InterPro" id="IPR009011">
    <property type="entry name" value="Man6P_isomerase_rcpt-bd_dom_sf"/>
</dbReference>
<dbReference type="STRING" id="337451.A0A3S3MJJ9"/>
<evidence type="ECO:0000256" key="4">
    <source>
        <dbReference type="ARBA" id="ARBA00023157"/>
    </source>
</evidence>
<proteinExistence type="predicted"/>
<keyword evidence="3" id="KW-0256">Endoplasmic reticulum</keyword>
<evidence type="ECO:0000256" key="7">
    <source>
        <dbReference type="SAM" id="Phobius"/>
    </source>
</evidence>
<dbReference type="AlphaFoldDB" id="A0A3S3MJJ9"/>
<dbReference type="EMBL" id="QPKB01000001">
    <property type="protein sequence ID" value="RWR74920.1"/>
    <property type="molecule type" value="Genomic_DNA"/>
</dbReference>
<dbReference type="OrthoDB" id="28322at2759"/>
<dbReference type="SUPFAM" id="SSF50911">
    <property type="entry name" value="Mannose 6-phosphate receptor domain"/>
    <property type="match status" value="1"/>
</dbReference>
<evidence type="ECO:0000313" key="10">
    <source>
        <dbReference type="Proteomes" id="UP000283530"/>
    </source>
</evidence>
<dbReference type="Proteomes" id="UP000283530">
    <property type="component" value="Unassembled WGS sequence"/>
</dbReference>
<dbReference type="InterPro" id="IPR039794">
    <property type="entry name" value="Gtb1-like"/>
</dbReference>
<reference evidence="9 10" key="1">
    <citation type="journal article" date="2019" name="Nat. Plants">
        <title>Stout camphor tree genome fills gaps in understanding of flowering plant genome evolution.</title>
        <authorList>
            <person name="Chaw S.M."/>
            <person name="Liu Y.C."/>
            <person name="Wu Y.W."/>
            <person name="Wang H.Y."/>
            <person name="Lin C.I."/>
            <person name="Wu C.S."/>
            <person name="Ke H.M."/>
            <person name="Chang L.Y."/>
            <person name="Hsu C.Y."/>
            <person name="Yang H.T."/>
            <person name="Sudianto E."/>
            <person name="Hsu M.H."/>
            <person name="Wu K.P."/>
            <person name="Wang L.N."/>
            <person name="Leebens-Mack J.H."/>
            <person name="Tsai I.J."/>
        </authorList>
    </citation>
    <scope>NUCLEOTIDE SEQUENCE [LARGE SCALE GENOMIC DNA]</scope>
    <source>
        <strain evidence="10">cv. Chaw 1501</strain>
        <tissue evidence="9">Young leaves</tissue>
    </source>
</reference>
<keyword evidence="2" id="KW-0732">Signal</keyword>
<name>A0A3S3MJJ9_9MAGN</name>
<feature type="transmembrane region" description="Helical" evidence="7">
    <location>
        <begin position="118"/>
        <end position="137"/>
    </location>
</feature>
<protein>
    <recommendedName>
        <fullName evidence="1">Glucosidase 2 subunit beta</fullName>
    </recommendedName>
</protein>
<gene>
    <name evidence="9" type="ORF">CKAN_00327900</name>
</gene>
<dbReference type="PANTHER" id="PTHR12630">
    <property type="entry name" value="N-LINKED OLIGOSACCHARIDE PROCESSING"/>
    <property type="match status" value="1"/>
</dbReference>
<keyword evidence="10" id="KW-1185">Reference proteome</keyword>
<dbReference type="Pfam" id="PF13015">
    <property type="entry name" value="PRKCSH_1"/>
    <property type="match status" value="1"/>
</dbReference>
<dbReference type="PROSITE" id="PS51914">
    <property type="entry name" value="MRH"/>
    <property type="match status" value="1"/>
</dbReference>
<keyword evidence="4" id="KW-1015">Disulfide bond</keyword>
<feature type="compositionally biased region" description="Basic and acidic residues" evidence="6">
    <location>
        <begin position="416"/>
        <end position="434"/>
    </location>
</feature>
<feature type="compositionally biased region" description="Basic and acidic residues" evidence="6">
    <location>
        <begin position="370"/>
        <end position="399"/>
    </location>
</feature>
<feature type="domain" description="MRH" evidence="8">
    <location>
        <begin position="604"/>
        <end position="699"/>
    </location>
</feature>
<organism evidence="9 10">
    <name type="scientific">Cinnamomum micranthum f. kanehirae</name>
    <dbReference type="NCBI Taxonomy" id="337451"/>
    <lineage>
        <taxon>Eukaryota</taxon>
        <taxon>Viridiplantae</taxon>
        <taxon>Streptophyta</taxon>
        <taxon>Embryophyta</taxon>
        <taxon>Tracheophyta</taxon>
        <taxon>Spermatophyta</taxon>
        <taxon>Magnoliopsida</taxon>
        <taxon>Magnoliidae</taxon>
        <taxon>Laurales</taxon>
        <taxon>Lauraceae</taxon>
        <taxon>Cinnamomum</taxon>
    </lineage>
</organism>
<keyword evidence="7" id="KW-1133">Transmembrane helix</keyword>
<dbReference type="InterPro" id="IPR028146">
    <property type="entry name" value="PRKCSH_N"/>
</dbReference>
<feature type="compositionally biased region" description="Acidic residues" evidence="6">
    <location>
        <begin position="493"/>
        <end position="506"/>
    </location>
</feature>